<feature type="region of interest" description="Disordered" evidence="1">
    <location>
        <begin position="665"/>
        <end position="694"/>
    </location>
</feature>
<gene>
    <name evidence="2" type="ORF">RDB_LOCUS86561</name>
</gene>
<feature type="region of interest" description="Disordered" evidence="1">
    <location>
        <begin position="68"/>
        <end position="90"/>
    </location>
</feature>
<dbReference type="AlphaFoldDB" id="A0A8H3HAQ5"/>
<proteinExistence type="predicted"/>
<dbReference type="Proteomes" id="UP000663850">
    <property type="component" value="Unassembled WGS sequence"/>
</dbReference>
<name>A0A8H3HAQ5_9AGAM</name>
<sequence>MCHWIVKFRERAKNLPAELAIPPELNLVVAIPKWHLAGHNPECYVRYSLDHTQHAGRIDGEGPERVWAHQNESSGSTSEQGPGMRTDSVNNIGRDWNFELQCRLRENLPTKYRKALAEFLKQKSVHEDLTKTFDKETITKWESQSLEPFQDAKGNWLSPLMDPIFTNGNFQSSIQSEKEKEAPTARVAGRRPGATRWLSSGIELEHNFQNTREKHQSSGDDPTRRQKNDVDRKRLALRDRMVAHETKRTAFMGETEAPDHPDYSPIIEDWMENTMIIMPSSFTPETIGSAGLSSLGELEAQLRRAMCRDALESLRELLGAKAFALNYKSRQARGQGSMTRARATIKTQSDQIQKTRWRYNNSRDALIRLGHIKDDDEVFKVITDNDTRTLKEYIEETSRGVGQGHAVISWIWRNTVVRNDGQWEINVLRTEWFRSRERYKRWQEQLVLLKREMVMGIRSNLKQREIWKWKAEQPSATAGMASYALARSEWFGNFAASLYKAFRKYLKDGTVELEWCSTWLANHVNVSQKNRFVNRLAESNTFGCAGARSRYGRQNTMEDNIVGASEQKNPSDGCAMEVPRTSSRRSISGGFKSPGSVGSEGNGQRMRQLEEKDELEDDELDDDELEEVELPPIPTQSPVPPNCDYRPGILSKGGLEASMLGRTAAREPTNATAPDSPRFPLTKVGYIPPPGSSPNRRKVVFDRVEITSPHTPSCTLTLYVRLER</sequence>
<feature type="region of interest" description="Disordered" evidence="1">
    <location>
        <begin position="631"/>
        <end position="650"/>
    </location>
</feature>
<feature type="compositionally biased region" description="Pro residues" evidence="1">
    <location>
        <begin position="631"/>
        <end position="641"/>
    </location>
</feature>
<feature type="region of interest" description="Disordered" evidence="1">
    <location>
        <begin position="562"/>
        <end position="623"/>
    </location>
</feature>
<organism evidence="2 3">
    <name type="scientific">Rhizoctonia solani</name>
    <dbReference type="NCBI Taxonomy" id="456999"/>
    <lineage>
        <taxon>Eukaryota</taxon>
        <taxon>Fungi</taxon>
        <taxon>Dikarya</taxon>
        <taxon>Basidiomycota</taxon>
        <taxon>Agaricomycotina</taxon>
        <taxon>Agaricomycetes</taxon>
        <taxon>Cantharellales</taxon>
        <taxon>Ceratobasidiaceae</taxon>
        <taxon>Rhizoctonia</taxon>
    </lineage>
</organism>
<accession>A0A8H3HAQ5</accession>
<feature type="compositionally biased region" description="Acidic residues" evidence="1">
    <location>
        <begin position="611"/>
        <end position="623"/>
    </location>
</feature>
<evidence type="ECO:0000313" key="3">
    <source>
        <dbReference type="Proteomes" id="UP000663850"/>
    </source>
</evidence>
<reference evidence="2" key="1">
    <citation type="submission" date="2021-01" db="EMBL/GenBank/DDBJ databases">
        <authorList>
            <person name="Kaushik A."/>
        </authorList>
    </citation>
    <scope>NUCLEOTIDE SEQUENCE</scope>
    <source>
        <strain evidence="2">Type strain: AG8-Rh-89/</strain>
    </source>
</reference>
<dbReference type="Pfam" id="PF18758">
    <property type="entry name" value="KDZ"/>
    <property type="match status" value="1"/>
</dbReference>
<comment type="caution">
    <text evidence="2">The sequence shown here is derived from an EMBL/GenBank/DDBJ whole genome shotgun (WGS) entry which is preliminary data.</text>
</comment>
<dbReference type="InterPro" id="IPR040521">
    <property type="entry name" value="KDZ"/>
</dbReference>
<evidence type="ECO:0000313" key="2">
    <source>
        <dbReference type="EMBL" id="CAE6492630.1"/>
    </source>
</evidence>
<protein>
    <submittedName>
        <fullName evidence="2">Uncharacterized protein</fullName>
    </submittedName>
</protein>
<dbReference type="EMBL" id="CAJMWZ010004577">
    <property type="protein sequence ID" value="CAE6492630.1"/>
    <property type="molecule type" value="Genomic_DNA"/>
</dbReference>
<feature type="compositionally biased region" description="Polar residues" evidence="1">
    <location>
        <begin position="70"/>
        <end position="80"/>
    </location>
</feature>
<feature type="region of interest" description="Disordered" evidence="1">
    <location>
        <begin position="210"/>
        <end position="234"/>
    </location>
</feature>
<evidence type="ECO:0000256" key="1">
    <source>
        <dbReference type="SAM" id="MobiDB-lite"/>
    </source>
</evidence>